<evidence type="ECO:0000256" key="3">
    <source>
        <dbReference type="ARBA" id="ARBA00004472"/>
    </source>
</evidence>
<dbReference type="GO" id="GO:0015031">
    <property type="term" value="P:protein transport"/>
    <property type="evidence" value="ECO:0007669"/>
    <property type="project" value="UniProtKB-KW"/>
</dbReference>
<keyword evidence="13" id="KW-0333">Golgi apparatus</keyword>
<evidence type="ECO:0000256" key="7">
    <source>
        <dbReference type="ARBA" id="ARBA00022448"/>
    </source>
</evidence>
<dbReference type="Pfam" id="PF09451">
    <property type="entry name" value="ATG27"/>
    <property type="match status" value="1"/>
</dbReference>
<keyword evidence="14" id="KW-0496">Mitochondrion</keyword>
<dbReference type="Gene3D" id="2.70.130.10">
    <property type="entry name" value="Mannose-6-phosphate receptor binding domain"/>
    <property type="match status" value="1"/>
</dbReference>
<dbReference type="EMBL" id="BPQB01000003">
    <property type="protein sequence ID" value="GJE86288.1"/>
    <property type="molecule type" value="Genomic_DNA"/>
</dbReference>
<accession>A0A9P3G131</accession>
<evidence type="ECO:0000256" key="6">
    <source>
        <dbReference type="ARBA" id="ARBA00013776"/>
    </source>
</evidence>
<dbReference type="PANTHER" id="PTHR15071:SF0">
    <property type="entry name" value="MANNOSE 6-PHOSPHATE RECEPTOR-LIKE PROTEIN 1"/>
    <property type="match status" value="1"/>
</dbReference>
<evidence type="ECO:0000256" key="20">
    <source>
        <dbReference type="SAM" id="SignalP"/>
    </source>
</evidence>
<evidence type="ECO:0000256" key="2">
    <source>
        <dbReference type="ARBA" id="ARBA00004358"/>
    </source>
</evidence>
<dbReference type="GO" id="GO:0007034">
    <property type="term" value="P:vacuolar transport"/>
    <property type="evidence" value="ECO:0007669"/>
    <property type="project" value="TreeGrafter"/>
</dbReference>
<reference evidence="22 23" key="1">
    <citation type="submission" date="2021-08" db="EMBL/GenBank/DDBJ databases">
        <title>Draft Genome Sequence of Phanerochaete sordida strain YK-624.</title>
        <authorList>
            <person name="Mori T."/>
            <person name="Dohra H."/>
            <person name="Suzuki T."/>
            <person name="Kawagishi H."/>
            <person name="Hirai H."/>
        </authorList>
    </citation>
    <scope>NUCLEOTIDE SEQUENCE [LARGE SCALE GENOMIC DNA]</scope>
    <source>
        <strain evidence="22 23">YK-624</strain>
    </source>
</reference>
<evidence type="ECO:0000256" key="18">
    <source>
        <dbReference type="SAM" id="MobiDB-lite"/>
    </source>
</evidence>
<feature type="domain" description="MRH" evidence="21">
    <location>
        <begin position="27"/>
        <end position="173"/>
    </location>
</feature>
<feature type="signal peptide" evidence="20">
    <location>
        <begin position="1"/>
        <end position="24"/>
    </location>
</feature>
<evidence type="ECO:0000256" key="16">
    <source>
        <dbReference type="ARBA" id="ARBA00023157"/>
    </source>
</evidence>
<gene>
    <name evidence="22" type="ORF">PsYK624_023680</name>
</gene>
<evidence type="ECO:0000256" key="10">
    <source>
        <dbReference type="ARBA" id="ARBA00022927"/>
    </source>
</evidence>
<dbReference type="PANTHER" id="PTHR15071">
    <property type="entry name" value="MANNOSE-6-PHOSPHATE RECEPTOR FAMILY MEMBER"/>
    <property type="match status" value="1"/>
</dbReference>
<feature type="transmembrane region" description="Helical" evidence="19">
    <location>
        <begin position="179"/>
        <end position="203"/>
    </location>
</feature>
<sequence length="311" mass="34179">MPWTSGLWICALCMLSLFTIATRAEDDPCTVWDGDKFYDLSPLKADDNYKFNSPDGNEYSLNVCRPVVGELWAVKVDEPEKVAGFTRREHGDFALGLVNTTLAVRDGDPTMTLTKGSACPNHPDMPAAATIRFKCDTSVTDNGTPMMIAQLPPPETDSCFFVIEWKTHVACPTQPKGGWGVMAILATLAGLLLMTYIVVGGFYNYTVLGLRGLDILPRYSLFSLRDTINFFQICFERIKERSSETLHFGNSGMGGWRRPALNGGYRGLDEEQTGMLSGPPGYLDEMDEEEPPHPANGRAAAGMDDSGVIRL</sequence>
<evidence type="ECO:0000313" key="23">
    <source>
        <dbReference type="Proteomes" id="UP000703269"/>
    </source>
</evidence>
<comment type="caution">
    <text evidence="22">The sequence shown here is derived from an EMBL/GenBank/DDBJ whole genome shotgun (WGS) entry which is preliminary data.</text>
</comment>
<evidence type="ECO:0000256" key="9">
    <source>
        <dbReference type="ARBA" id="ARBA00022729"/>
    </source>
</evidence>
<dbReference type="GO" id="GO:0010008">
    <property type="term" value="C:endosome membrane"/>
    <property type="evidence" value="ECO:0007669"/>
    <property type="project" value="UniProtKB-SubCell"/>
</dbReference>
<evidence type="ECO:0000256" key="13">
    <source>
        <dbReference type="ARBA" id="ARBA00023034"/>
    </source>
</evidence>
<comment type="similarity">
    <text evidence="5">Belongs to the ATG27 family.</text>
</comment>
<comment type="subcellular location">
    <subcellularLocation>
        <location evidence="2">Cytoplasmic vesicle membrane</location>
        <topology evidence="2">Single-pass type I membrane protein</topology>
    </subcellularLocation>
    <subcellularLocation>
        <location evidence="4">Golgi apparatus membrane</location>
        <topology evidence="4">Single-pass type I membrane protein</topology>
    </subcellularLocation>
    <subcellularLocation>
        <location evidence="1">Mitochondrion membrane</location>
        <topology evidence="1">Single-pass membrane protein</topology>
    </subcellularLocation>
    <subcellularLocation>
        <location evidence="3">Preautophagosomal structure membrane</location>
        <topology evidence="3">Single-pass type I membrane protein</topology>
    </subcellularLocation>
</comment>
<keyword evidence="10" id="KW-0653">Protein transport</keyword>
<evidence type="ECO:0000256" key="17">
    <source>
        <dbReference type="ARBA" id="ARBA00023329"/>
    </source>
</evidence>
<keyword evidence="11 19" id="KW-1133">Transmembrane helix</keyword>
<proteinExistence type="inferred from homology"/>
<evidence type="ECO:0000256" key="19">
    <source>
        <dbReference type="SAM" id="Phobius"/>
    </source>
</evidence>
<dbReference type="GO" id="GO:0005770">
    <property type="term" value="C:late endosome"/>
    <property type="evidence" value="ECO:0007669"/>
    <property type="project" value="TreeGrafter"/>
</dbReference>
<keyword evidence="16" id="KW-1015">Disulfide bond</keyword>
<evidence type="ECO:0000256" key="4">
    <source>
        <dbReference type="ARBA" id="ARBA00004614"/>
    </source>
</evidence>
<feature type="region of interest" description="Disordered" evidence="18">
    <location>
        <begin position="285"/>
        <end position="311"/>
    </location>
</feature>
<evidence type="ECO:0000259" key="21">
    <source>
        <dbReference type="PROSITE" id="PS51914"/>
    </source>
</evidence>
<evidence type="ECO:0000256" key="1">
    <source>
        <dbReference type="ARBA" id="ARBA00004304"/>
    </source>
</evidence>
<dbReference type="InterPro" id="IPR018939">
    <property type="entry name" value="Autophagy-rel_prot_27"/>
</dbReference>
<dbReference type="GO" id="GO:0031966">
    <property type="term" value="C:mitochondrial membrane"/>
    <property type="evidence" value="ECO:0007669"/>
    <property type="project" value="UniProtKB-SubCell"/>
</dbReference>
<dbReference type="GO" id="GO:0034045">
    <property type="term" value="C:phagophore assembly site membrane"/>
    <property type="evidence" value="ECO:0007669"/>
    <property type="project" value="UniProtKB-SubCell"/>
</dbReference>
<dbReference type="InterPro" id="IPR009011">
    <property type="entry name" value="Man6P_isomerase_rcpt-bd_dom_sf"/>
</dbReference>
<evidence type="ECO:0000256" key="5">
    <source>
        <dbReference type="ARBA" id="ARBA00005363"/>
    </source>
</evidence>
<organism evidence="22 23">
    <name type="scientific">Phanerochaete sordida</name>
    <dbReference type="NCBI Taxonomy" id="48140"/>
    <lineage>
        <taxon>Eukaryota</taxon>
        <taxon>Fungi</taxon>
        <taxon>Dikarya</taxon>
        <taxon>Basidiomycota</taxon>
        <taxon>Agaricomycotina</taxon>
        <taxon>Agaricomycetes</taxon>
        <taxon>Polyporales</taxon>
        <taxon>Phanerochaetaceae</taxon>
        <taxon>Phanerochaete</taxon>
    </lineage>
</organism>
<dbReference type="SUPFAM" id="SSF50911">
    <property type="entry name" value="Mannose 6-phosphate receptor domain"/>
    <property type="match status" value="1"/>
</dbReference>
<dbReference type="OrthoDB" id="4504960at2759"/>
<dbReference type="InterPro" id="IPR044865">
    <property type="entry name" value="MRH_dom"/>
</dbReference>
<evidence type="ECO:0000256" key="8">
    <source>
        <dbReference type="ARBA" id="ARBA00022692"/>
    </source>
</evidence>
<keyword evidence="23" id="KW-1185">Reference proteome</keyword>
<dbReference type="GO" id="GO:0000139">
    <property type="term" value="C:Golgi membrane"/>
    <property type="evidence" value="ECO:0007669"/>
    <property type="project" value="UniProtKB-SubCell"/>
</dbReference>
<evidence type="ECO:0000256" key="12">
    <source>
        <dbReference type="ARBA" id="ARBA00023006"/>
    </source>
</evidence>
<dbReference type="Proteomes" id="UP000703269">
    <property type="component" value="Unassembled WGS sequence"/>
</dbReference>
<dbReference type="AlphaFoldDB" id="A0A9P3G131"/>
<keyword evidence="12" id="KW-0072">Autophagy</keyword>
<evidence type="ECO:0000256" key="14">
    <source>
        <dbReference type="ARBA" id="ARBA00023128"/>
    </source>
</evidence>
<keyword evidence="7" id="KW-0813">Transport</keyword>
<evidence type="ECO:0000256" key="15">
    <source>
        <dbReference type="ARBA" id="ARBA00023136"/>
    </source>
</evidence>
<feature type="chain" id="PRO_5040472205" description="Autophagy-related protein 27" evidence="20">
    <location>
        <begin position="25"/>
        <end position="311"/>
    </location>
</feature>
<dbReference type="PROSITE" id="PS51914">
    <property type="entry name" value="MRH"/>
    <property type="match status" value="1"/>
</dbReference>
<keyword evidence="15 19" id="KW-0472">Membrane</keyword>
<protein>
    <recommendedName>
        <fullName evidence="6">Autophagy-related protein 27</fullName>
    </recommendedName>
</protein>
<keyword evidence="9 20" id="KW-0732">Signal</keyword>
<dbReference type="GO" id="GO:0006914">
    <property type="term" value="P:autophagy"/>
    <property type="evidence" value="ECO:0007669"/>
    <property type="project" value="UniProtKB-KW"/>
</dbReference>
<keyword evidence="8 19" id="KW-0812">Transmembrane</keyword>
<evidence type="ECO:0000256" key="11">
    <source>
        <dbReference type="ARBA" id="ARBA00022989"/>
    </source>
</evidence>
<name>A0A9P3G131_9APHY</name>
<keyword evidence="17" id="KW-0968">Cytoplasmic vesicle</keyword>
<dbReference type="SMART" id="SM01404">
    <property type="entry name" value="CIMR"/>
    <property type="match status" value="1"/>
</dbReference>
<evidence type="ECO:0000313" key="22">
    <source>
        <dbReference type="EMBL" id="GJE86288.1"/>
    </source>
</evidence>